<evidence type="ECO:0000313" key="2">
    <source>
        <dbReference type="EMBL" id="MBW0543997.1"/>
    </source>
</evidence>
<dbReference type="AlphaFoldDB" id="A0A9Q3FSV0"/>
<evidence type="ECO:0000256" key="1">
    <source>
        <dbReference type="SAM" id="MobiDB-lite"/>
    </source>
</evidence>
<sequence length="130" mass="15043">MNSNLQIKRFLGQEKTIKLLGGWCPLSFKEKVKKLKNWLKNHSVLSIDQKKELEITPALEIEDPVASTSSRSNQRKAQRTSYEAETSQESSSQGKMQSQLAQNLSRRVQDPQMMKWKIFPQETSMINLEF</sequence>
<reference evidence="2" key="1">
    <citation type="submission" date="2021-03" db="EMBL/GenBank/DDBJ databases">
        <title>Draft genome sequence of rust myrtle Austropuccinia psidii MF-1, a brazilian biotype.</title>
        <authorList>
            <person name="Quecine M.C."/>
            <person name="Pachon D.M.R."/>
            <person name="Bonatelli M.L."/>
            <person name="Correr F.H."/>
            <person name="Franceschini L.M."/>
            <person name="Leite T.F."/>
            <person name="Margarido G.R.A."/>
            <person name="Almeida C.A."/>
            <person name="Ferrarezi J.A."/>
            <person name="Labate C.A."/>
        </authorList>
    </citation>
    <scope>NUCLEOTIDE SEQUENCE</scope>
    <source>
        <strain evidence="2">MF-1</strain>
    </source>
</reference>
<dbReference type="EMBL" id="AVOT02048808">
    <property type="protein sequence ID" value="MBW0543997.1"/>
    <property type="molecule type" value="Genomic_DNA"/>
</dbReference>
<proteinExistence type="predicted"/>
<organism evidence="2 3">
    <name type="scientific">Austropuccinia psidii MF-1</name>
    <dbReference type="NCBI Taxonomy" id="1389203"/>
    <lineage>
        <taxon>Eukaryota</taxon>
        <taxon>Fungi</taxon>
        <taxon>Dikarya</taxon>
        <taxon>Basidiomycota</taxon>
        <taxon>Pucciniomycotina</taxon>
        <taxon>Pucciniomycetes</taxon>
        <taxon>Pucciniales</taxon>
        <taxon>Sphaerophragmiaceae</taxon>
        <taxon>Austropuccinia</taxon>
    </lineage>
</organism>
<gene>
    <name evidence="2" type="ORF">O181_083712</name>
</gene>
<keyword evidence="3" id="KW-1185">Reference proteome</keyword>
<protein>
    <submittedName>
        <fullName evidence="2">Uncharacterized protein</fullName>
    </submittedName>
</protein>
<feature type="region of interest" description="Disordered" evidence="1">
    <location>
        <begin position="59"/>
        <end position="108"/>
    </location>
</feature>
<comment type="caution">
    <text evidence="2">The sequence shown here is derived from an EMBL/GenBank/DDBJ whole genome shotgun (WGS) entry which is preliminary data.</text>
</comment>
<accession>A0A9Q3FSV0</accession>
<feature type="compositionally biased region" description="Polar residues" evidence="1">
    <location>
        <begin position="79"/>
        <end position="106"/>
    </location>
</feature>
<evidence type="ECO:0000313" key="3">
    <source>
        <dbReference type="Proteomes" id="UP000765509"/>
    </source>
</evidence>
<name>A0A9Q3FSV0_9BASI</name>
<dbReference type="Proteomes" id="UP000765509">
    <property type="component" value="Unassembled WGS sequence"/>
</dbReference>